<keyword evidence="3" id="KW-1185">Reference proteome</keyword>
<gene>
    <name evidence="2" type="ORF">HNR73_003064</name>
</gene>
<dbReference type="GO" id="GO:0016491">
    <property type="term" value="F:oxidoreductase activity"/>
    <property type="evidence" value="ECO:0007669"/>
    <property type="project" value="InterPro"/>
</dbReference>
<feature type="domain" description="Enoyl reductase (ER)" evidence="1">
    <location>
        <begin position="7"/>
        <end position="334"/>
    </location>
</feature>
<dbReference type="PANTHER" id="PTHR45033">
    <property type="match status" value="1"/>
</dbReference>
<organism evidence="2 3">
    <name type="scientific">Phytomonospora endophytica</name>
    <dbReference type="NCBI Taxonomy" id="714109"/>
    <lineage>
        <taxon>Bacteria</taxon>
        <taxon>Bacillati</taxon>
        <taxon>Actinomycetota</taxon>
        <taxon>Actinomycetes</taxon>
        <taxon>Micromonosporales</taxon>
        <taxon>Micromonosporaceae</taxon>
        <taxon>Phytomonospora</taxon>
    </lineage>
</organism>
<dbReference type="PANTHER" id="PTHR45033:SF2">
    <property type="entry name" value="ZINC-TYPE ALCOHOL DEHYDROGENASE-LIKE PROTEIN C1773.06C"/>
    <property type="match status" value="1"/>
</dbReference>
<dbReference type="InterPro" id="IPR052711">
    <property type="entry name" value="Zinc_ADH-like"/>
</dbReference>
<dbReference type="InterPro" id="IPR013154">
    <property type="entry name" value="ADH-like_N"/>
</dbReference>
<dbReference type="InterPro" id="IPR036291">
    <property type="entry name" value="NAD(P)-bd_dom_sf"/>
</dbReference>
<dbReference type="InterPro" id="IPR011032">
    <property type="entry name" value="GroES-like_sf"/>
</dbReference>
<sequence length="336" mass="35341">MRSYHLDSFDGTGFVLREHDVPEPGPGQVLVRVRAASFNKRDRLIVEGRYPLPPRAGVVALSDGAGEVAATGEGVTRFGVGDRVVGSYWNRWHGGRLDASMIDQLGCTHDGMLTEYALLDEGALAAVPAHLTWAEAATLPCAGVTAWTSITGGAALPDGATVVTLGTGGVSLYAVQIAKALGYRVIATTSSPEKAERVRELGADGVVNYRDTPQWSAGVRELTGGLGADLIVDTAGPDTVAESIRASSLYGQVVLLATQSETRADVTVPGAAWAQTMAEIRRVFVGSRSDLEDLGKLVESAAIRPLVDRVFGFGEITEAYAHYVSGTAFGKVVVEI</sequence>
<reference evidence="2 3" key="1">
    <citation type="submission" date="2020-08" db="EMBL/GenBank/DDBJ databases">
        <title>Genomic Encyclopedia of Type Strains, Phase IV (KMG-IV): sequencing the most valuable type-strain genomes for metagenomic binning, comparative biology and taxonomic classification.</title>
        <authorList>
            <person name="Goeker M."/>
        </authorList>
    </citation>
    <scope>NUCLEOTIDE SEQUENCE [LARGE SCALE GENOMIC DNA]</scope>
    <source>
        <strain evidence="2 3">YIM 65646</strain>
    </source>
</reference>
<dbReference type="RefSeq" id="WP_184788066.1">
    <property type="nucleotide sequence ID" value="NZ_BONT01000006.1"/>
</dbReference>
<dbReference type="EMBL" id="JACHGT010000006">
    <property type="protein sequence ID" value="MBB6035207.1"/>
    <property type="molecule type" value="Genomic_DNA"/>
</dbReference>
<protein>
    <submittedName>
        <fullName evidence="2">NADPH:quinone reductase-like Zn-dependent oxidoreductase</fullName>
    </submittedName>
</protein>
<evidence type="ECO:0000259" key="1">
    <source>
        <dbReference type="SMART" id="SM00829"/>
    </source>
</evidence>
<comment type="caution">
    <text evidence="2">The sequence shown here is derived from an EMBL/GenBank/DDBJ whole genome shotgun (WGS) entry which is preliminary data.</text>
</comment>
<dbReference type="Pfam" id="PF08240">
    <property type="entry name" value="ADH_N"/>
    <property type="match status" value="1"/>
</dbReference>
<dbReference type="Gene3D" id="3.40.50.720">
    <property type="entry name" value="NAD(P)-binding Rossmann-like Domain"/>
    <property type="match status" value="1"/>
</dbReference>
<dbReference type="Gene3D" id="3.90.180.10">
    <property type="entry name" value="Medium-chain alcohol dehydrogenases, catalytic domain"/>
    <property type="match status" value="1"/>
</dbReference>
<dbReference type="InterPro" id="IPR020843">
    <property type="entry name" value="ER"/>
</dbReference>
<evidence type="ECO:0000313" key="3">
    <source>
        <dbReference type="Proteomes" id="UP000548476"/>
    </source>
</evidence>
<dbReference type="InterPro" id="IPR013149">
    <property type="entry name" value="ADH-like_C"/>
</dbReference>
<dbReference type="Proteomes" id="UP000548476">
    <property type="component" value="Unassembled WGS sequence"/>
</dbReference>
<dbReference type="Pfam" id="PF00107">
    <property type="entry name" value="ADH_zinc_N"/>
    <property type="match status" value="1"/>
</dbReference>
<name>A0A841FPM3_9ACTN</name>
<dbReference type="CDD" id="cd08276">
    <property type="entry name" value="MDR7"/>
    <property type="match status" value="1"/>
</dbReference>
<dbReference type="SUPFAM" id="SSF51735">
    <property type="entry name" value="NAD(P)-binding Rossmann-fold domains"/>
    <property type="match status" value="1"/>
</dbReference>
<dbReference type="SUPFAM" id="SSF50129">
    <property type="entry name" value="GroES-like"/>
    <property type="match status" value="1"/>
</dbReference>
<dbReference type="AlphaFoldDB" id="A0A841FPM3"/>
<dbReference type="SMART" id="SM00829">
    <property type="entry name" value="PKS_ER"/>
    <property type="match status" value="1"/>
</dbReference>
<proteinExistence type="predicted"/>
<accession>A0A841FPM3</accession>
<evidence type="ECO:0000313" key="2">
    <source>
        <dbReference type="EMBL" id="MBB6035207.1"/>
    </source>
</evidence>